<gene>
    <name evidence="5" type="ORF">B0T18DRAFT_334995</name>
</gene>
<dbReference type="PANTHER" id="PTHR43712:SF17">
    <property type="entry name" value="O-METHYLTRANSFERASE"/>
    <property type="match status" value="1"/>
</dbReference>
<dbReference type="SUPFAM" id="SSF46785">
    <property type="entry name" value="Winged helix' DNA-binding domain"/>
    <property type="match status" value="1"/>
</dbReference>
<dbReference type="PROSITE" id="PS51683">
    <property type="entry name" value="SAM_OMT_II"/>
    <property type="match status" value="1"/>
</dbReference>
<dbReference type="InterPro" id="IPR036388">
    <property type="entry name" value="WH-like_DNA-bd_sf"/>
</dbReference>
<dbReference type="GO" id="GO:0032259">
    <property type="term" value="P:methylation"/>
    <property type="evidence" value="ECO:0007669"/>
    <property type="project" value="UniProtKB-KW"/>
</dbReference>
<name>A0AA40BRG7_9PEZI</name>
<keyword evidence="3" id="KW-0949">S-adenosyl-L-methionine</keyword>
<dbReference type="PANTHER" id="PTHR43712">
    <property type="entry name" value="PUTATIVE (AFU_ORTHOLOGUE AFUA_4G14580)-RELATED"/>
    <property type="match status" value="1"/>
</dbReference>
<dbReference type="Pfam" id="PF00891">
    <property type="entry name" value="Methyltransf_2"/>
    <property type="match status" value="1"/>
</dbReference>
<dbReference type="AlphaFoldDB" id="A0AA40BRG7"/>
<dbReference type="EMBL" id="JAUKUD010000007">
    <property type="protein sequence ID" value="KAK0738885.1"/>
    <property type="molecule type" value="Genomic_DNA"/>
</dbReference>
<evidence type="ECO:0000259" key="4">
    <source>
        <dbReference type="Pfam" id="PF00891"/>
    </source>
</evidence>
<sequence length="415" mass="46370">MDLSIASEPCDIDSVPRLMNELASLGSSHDLLADRDGRLSLLDKARSLVAALETPRETVIRQCGAETASFYSIALGVDVGLFKELAKDGGIAKKAPALAEALGFDVDVLRRILRHLTAMKHIKQTSHDEYAPNNFTLSLTHPMMADGYPVYRDFALPPISHLHTWLSTKSYAAPVSVVDNPFTFGHQTSLSAFSYLATHPRIAEQFNHHMGGYRLGRPDWFHTSIYPVQERLLDGYENTDGEALLVDVGGSTGHDLLAFHAAFEQQLKGRLILQDVPAVIESAPRDELKVVGIEAVVHDFFTEQPVKGARGYYLHHILHDWQDERCVEIVGRIKEVMRPGYSRLLVNEFVIPATGVSWEATYLDLYMMVMFGAKERTEDEWRELLEEKCGLRVMKVWNPGNGVEGIIECEVPVVC</sequence>
<dbReference type="Gene3D" id="3.40.50.150">
    <property type="entry name" value="Vaccinia Virus protein VP39"/>
    <property type="match status" value="1"/>
</dbReference>
<organism evidence="5 6">
    <name type="scientific">Schizothecium vesticola</name>
    <dbReference type="NCBI Taxonomy" id="314040"/>
    <lineage>
        <taxon>Eukaryota</taxon>
        <taxon>Fungi</taxon>
        <taxon>Dikarya</taxon>
        <taxon>Ascomycota</taxon>
        <taxon>Pezizomycotina</taxon>
        <taxon>Sordariomycetes</taxon>
        <taxon>Sordariomycetidae</taxon>
        <taxon>Sordariales</taxon>
        <taxon>Schizotheciaceae</taxon>
        <taxon>Schizothecium</taxon>
    </lineage>
</organism>
<comment type="caution">
    <text evidence="5">The sequence shown here is derived from an EMBL/GenBank/DDBJ whole genome shotgun (WGS) entry which is preliminary data.</text>
</comment>
<feature type="domain" description="O-methyltransferase C-terminal" evidence="4">
    <location>
        <begin position="183"/>
        <end position="387"/>
    </location>
</feature>
<reference evidence="5" key="1">
    <citation type="submission" date="2023-06" db="EMBL/GenBank/DDBJ databases">
        <title>Genome-scale phylogeny and comparative genomics of the fungal order Sordariales.</title>
        <authorList>
            <consortium name="Lawrence Berkeley National Laboratory"/>
            <person name="Hensen N."/>
            <person name="Bonometti L."/>
            <person name="Westerberg I."/>
            <person name="Brannstrom I.O."/>
            <person name="Guillou S."/>
            <person name="Cros-Aarteil S."/>
            <person name="Calhoun S."/>
            <person name="Haridas S."/>
            <person name="Kuo A."/>
            <person name="Mondo S."/>
            <person name="Pangilinan J."/>
            <person name="Riley R."/>
            <person name="LaButti K."/>
            <person name="Andreopoulos B."/>
            <person name="Lipzen A."/>
            <person name="Chen C."/>
            <person name="Yanf M."/>
            <person name="Daum C."/>
            <person name="Ng V."/>
            <person name="Clum A."/>
            <person name="Steindorff A."/>
            <person name="Ohm R."/>
            <person name="Martin F."/>
            <person name="Silar P."/>
            <person name="Natvig D."/>
            <person name="Lalanne C."/>
            <person name="Gautier V."/>
            <person name="Ament-velasquez S.L."/>
            <person name="Kruys A."/>
            <person name="Hutchinson M.I."/>
            <person name="Powell A.J."/>
            <person name="Barry K."/>
            <person name="Miller A.N."/>
            <person name="Grigoriev I.V."/>
            <person name="Debuchy R."/>
            <person name="Gladieux P."/>
            <person name="Thoren M.H."/>
            <person name="Johannesson H."/>
        </authorList>
    </citation>
    <scope>NUCLEOTIDE SEQUENCE</scope>
    <source>
        <strain evidence="5">SMH3187-1</strain>
    </source>
</reference>
<evidence type="ECO:0000313" key="5">
    <source>
        <dbReference type="EMBL" id="KAK0738885.1"/>
    </source>
</evidence>
<dbReference type="GO" id="GO:0008171">
    <property type="term" value="F:O-methyltransferase activity"/>
    <property type="evidence" value="ECO:0007669"/>
    <property type="project" value="InterPro"/>
</dbReference>
<evidence type="ECO:0000256" key="3">
    <source>
        <dbReference type="ARBA" id="ARBA00022691"/>
    </source>
</evidence>
<evidence type="ECO:0000256" key="1">
    <source>
        <dbReference type="ARBA" id="ARBA00022603"/>
    </source>
</evidence>
<proteinExistence type="predicted"/>
<keyword evidence="2" id="KW-0808">Transferase</keyword>
<keyword evidence="6" id="KW-1185">Reference proteome</keyword>
<accession>A0AA40BRG7</accession>
<protein>
    <submittedName>
        <fullName evidence="5">S-adenosyl-L-methionine-dependent methyltransferase</fullName>
    </submittedName>
</protein>
<dbReference type="Proteomes" id="UP001172155">
    <property type="component" value="Unassembled WGS sequence"/>
</dbReference>
<dbReference type="InterPro" id="IPR036390">
    <property type="entry name" value="WH_DNA-bd_sf"/>
</dbReference>
<dbReference type="InterPro" id="IPR001077">
    <property type="entry name" value="COMT_C"/>
</dbReference>
<evidence type="ECO:0000313" key="6">
    <source>
        <dbReference type="Proteomes" id="UP001172155"/>
    </source>
</evidence>
<evidence type="ECO:0000256" key="2">
    <source>
        <dbReference type="ARBA" id="ARBA00022679"/>
    </source>
</evidence>
<dbReference type="InterPro" id="IPR016461">
    <property type="entry name" value="COMT-like"/>
</dbReference>
<dbReference type="InterPro" id="IPR029063">
    <property type="entry name" value="SAM-dependent_MTases_sf"/>
</dbReference>
<dbReference type="Gene3D" id="1.10.10.10">
    <property type="entry name" value="Winged helix-like DNA-binding domain superfamily/Winged helix DNA-binding domain"/>
    <property type="match status" value="1"/>
</dbReference>
<keyword evidence="1 5" id="KW-0489">Methyltransferase</keyword>
<dbReference type="SUPFAM" id="SSF53335">
    <property type="entry name" value="S-adenosyl-L-methionine-dependent methyltransferases"/>
    <property type="match status" value="1"/>
</dbReference>